<organism evidence="2 3">
    <name type="scientific">Streblomastix strix</name>
    <dbReference type="NCBI Taxonomy" id="222440"/>
    <lineage>
        <taxon>Eukaryota</taxon>
        <taxon>Metamonada</taxon>
        <taxon>Preaxostyla</taxon>
        <taxon>Oxymonadida</taxon>
        <taxon>Streblomastigidae</taxon>
        <taxon>Streblomastix</taxon>
    </lineage>
</organism>
<sequence length="788" mass="90182">MILQLDRKNKPFGYRIANLLECNIIEDNEAKIARSVINTILHISNTSQNTLDENKIDTPILLSIKEYVERLLEIEKVPLEATPLIDLQTALACMVLKKLKEGKKKEQIELEEKNNRNRNLLIIALQDLLIDVYIWFLKHLKNQSSNYSIQQNPLQKMDNEEFKKIQWIRDAGQKLIEKAQNSYEDTLEVAKMIKLERSRWFQNAFHRLRCLCDDDRLDGYFSEYECPAYNNLKDKCKQFIVSFSKSSDDIYTQTYNEFKRQFPDIKNLSRQKGKKLFFREEMNIGVKIAPSQIRNIISAIKQFIPLFAPIDFIRTRNLRIDPTIFVRNQDQSIIGKDFNALIGGTGKDQLRFISSSITADFGIHIDRAQTSNCGNLQIDNLSNEDVTVELKDVEENKMKIKLVSNSVNFGEKIDIQFNIVEQHSEEPSVASIIFKIVAKSKKKSNQIAIYEIRAFVRRTPLCVLIESSSSLMLSSATSCTLAPKKFTEQINIKHHIPSVILSQKAIKWSLTSNDTNVADEPKIQLDNEKLQMMMQFESSTTGLCVGQMAIGFGLTDLYKLLLNVPVKASISTIQNIKNDQIIHSDVEGREINRVGVICGRFTEAENVVQLLEQIKSLKPPEFPPPTKIQENINTNLIKDLLGQVELKLEELINKFKIIKNPSELNQLLIQFPSLSSPIIIAIQCAENQNIYKLISSLCVLTIIVQELQNSKENNQILESQISQTVETCNQIWTQLIKAGITPPNEINLSKEILDKYNSNLLTSNIQIESIPECQMQRGVWRKQGSSDK</sequence>
<evidence type="ECO:0000313" key="2">
    <source>
        <dbReference type="EMBL" id="KAA6372782.1"/>
    </source>
</evidence>
<evidence type="ECO:0000256" key="1">
    <source>
        <dbReference type="SAM" id="Coils"/>
    </source>
</evidence>
<dbReference type="AlphaFoldDB" id="A0A5J4URW1"/>
<proteinExistence type="predicted"/>
<name>A0A5J4URW1_9EUKA</name>
<gene>
    <name evidence="2" type="ORF">EZS28_031691</name>
</gene>
<comment type="caution">
    <text evidence="2">The sequence shown here is derived from an EMBL/GenBank/DDBJ whole genome shotgun (WGS) entry which is preliminary data.</text>
</comment>
<dbReference type="Proteomes" id="UP000324800">
    <property type="component" value="Unassembled WGS sequence"/>
</dbReference>
<evidence type="ECO:0000313" key="3">
    <source>
        <dbReference type="Proteomes" id="UP000324800"/>
    </source>
</evidence>
<feature type="coiled-coil region" evidence="1">
    <location>
        <begin position="700"/>
        <end position="727"/>
    </location>
</feature>
<reference evidence="2 3" key="1">
    <citation type="submission" date="2019-03" db="EMBL/GenBank/DDBJ databases">
        <title>Single cell metagenomics reveals metabolic interactions within the superorganism composed of flagellate Streblomastix strix and complex community of Bacteroidetes bacteria on its surface.</title>
        <authorList>
            <person name="Treitli S.C."/>
            <person name="Kolisko M."/>
            <person name="Husnik F."/>
            <person name="Keeling P."/>
            <person name="Hampl V."/>
        </authorList>
    </citation>
    <scope>NUCLEOTIDE SEQUENCE [LARGE SCALE GENOMIC DNA]</scope>
    <source>
        <strain evidence="2">ST1C</strain>
    </source>
</reference>
<accession>A0A5J4URW1</accession>
<protein>
    <submittedName>
        <fullName evidence="2">Uncharacterized protein</fullName>
    </submittedName>
</protein>
<dbReference type="EMBL" id="SNRW01013299">
    <property type="protein sequence ID" value="KAA6372782.1"/>
    <property type="molecule type" value="Genomic_DNA"/>
</dbReference>
<keyword evidence="1" id="KW-0175">Coiled coil</keyword>